<protein>
    <submittedName>
        <fullName evidence="1">Uncharacterized protein</fullName>
    </submittedName>
</protein>
<dbReference type="EMBL" id="GGEC01073103">
    <property type="protein sequence ID" value="MBX53587.1"/>
    <property type="molecule type" value="Transcribed_RNA"/>
</dbReference>
<reference evidence="1" key="1">
    <citation type="submission" date="2018-02" db="EMBL/GenBank/DDBJ databases">
        <title>Rhizophora mucronata_Transcriptome.</title>
        <authorList>
            <person name="Meera S.P."/>
            <person name="Sreeshan A."/>
            <person name="Augustine A."/>
        </authorList>
    </citation>
    <scope>NUCLEOTIDE SEQUENCE</scope>
    <source>
        <tissue evidence="1">Leaf</tissue>
    </source>
</reference>
<dbReference type="AlphaFoldDB" id="A0A2P2PFV0"/>
<proteinExistence type="predicted"/>
<evidence type="ECO:0000313" key="1">
    <source>
        <dbReference type="EMBL" id="MBX53587.1"/>
    </source>
</evidence>
<accession>A0A2P2PFV0</accession>
<organism evidence="1">
    <name type="scientific">Rhizophora mucronata</name>
    <name type="common">Asiatic mangrove</name>
    <dbReference type="NCBI Taxonomy" id="61149"/>
    <lineage>
        <taxon>Eukaryota</taxon>
        <taxon>Viridiplantae</taxon>
        <taxon>Streptophyta</taxon>
        <taxon>Embryophyta</taxon>
        <taxon>Tracheophyta</taxon>
        <taxon>Spermatophyta</taxon>
        <taxon>Magnoliopsida</taxon>
        <taxon>eudicotyledons</taxon>
        <taxon>Gunneridae</taxon>
        <taxon>Pentapetalae</taxon>
        <taxon>rosids</taxon>
        <taxon>fabids</taxon>
        <taxon>Malpighiales</taxon>
        <taxon>Rhizophoraceae</taxon>
        <taxon>Rhizophora</taxon>
    </lineage>
</organism>
<name>A0A2P2PFV0_RHIMU</name>
<sequence>MVVTESSFFEPSKRPLSLSIEFLFASLLATKDSILFYIDVTCKRFTWDIKSHFPLSILAAQTRKKERTLYFTK</sequence>